<dbReference type="InterPro" id="IPR036388">
    <property type="entry name" value="WH-like_DNA-bd_sf"/>
</dbReference>
<dbReference type="CDD" id="cd06193">
    <property type="entry name" value="siderophore_interacting"/>
    <property type="match status" value="1"/>
</dbReference>
<feature type="domain" description="FAD-binding FR-type" evidence="1">
    <location>
        <begin position="13"/>
        <end position="147"/>
    </location>
</feature>
<dbReference type="InterPro" id="IPR036390">
    <property type="entry name" value="WH_DNA-bd_sf"/>
</dbReference>
<dbReference type="Pfam" id="PF04954">
    <property type="entry name" value="SIP"/>
    <property type="match status" value="1"/>
</dbReference>
<evidence type="ECO:0000313" key="2">
    <source>
        <dbReference type="EMBL" id="MCF6774389.1"/>
    </source>
</evidence>
<dbReference type="PROSITE" id="PS51384">
    <property type="entry name" value="FAD_FR"/>
    <property type="match status" value="1"/>
</dbReference>
<dbReference type="InterPro" id="IPR007037">
    <property type="entry name" value="SIP_rossman_dom"/>
</dbReference>
<dbReference type="PANTHER" id="PTHR30157">
    <property type="entry name" value="FERRIC REDUCTASE, NADPH-DEPENDENT"/>
    <property type="match status" value="1"/>
</dbReference>
<sequence length="637" mass="67922">MKRNSRHHDIFPISLREITVSRVVDITPGMRRITFTSDEFDAHQQGDVQVPEMISTGFDDDVRLIFPHPETGERPAPRALGDGRLEWTAEINELFRTYTVRRWDAGTGEVDIDFARHGSGLAESWSESAAPGDSIYMAGPKNCGALPEGVDCLLLAGDETALPAIGRCVESYPSLKAVAVIEVTTPDRIQKLNIPSPDVELHWVVRSQGQSLGSALESLDWPEGTPYVWCAGEAGQLRGIRKLVKERGVKPENTQIVGYWRDGNASTSKATSTIAAYNRLAEMADIAPAFAVRAGAEAGIFAAIDAGLTTPEPLAEKTGIASDRLVRFMRYLAALELVTIEHEESPSSDQPSDGAVTYGLTPVGMELADPTSPAGGYLSGFGSMPAMSFIHVGRGLRTGNPVQLGTSGRTMSEWQDAKPELDSHMAVGANLRMGWVAPAVVAGLDLGGASSALTLGPGAAVLADELTRTNPSLSVTIVDRPEHEELNMAEVNDSRRPWVSHVHASDPASVSSDQFDIPRADVAVVHDPWGGAVAGMDSNMGSGSPDSSSDGSVSGAGVIDHLSDTVSLIVIVTQVLADDGSGDEEDYEADIQRMLVSGASIPTERDVRVALRDAGFEVESRQPVGWGPIRFVARRVG</sequence>
<accession>A0ABS9HKS1</accession>
<dbReference type="Gene3D" id="3.40.50.150">
    <property type="entry name" value="Vaccinia Virus protein VP39"/>
    <property type="match status" value="1"/>
</dbReference>
<dbReference type="Gene3D" id="2.40.30.10">
    <property type="entry name" value="Translation factors"/>
    <property type="match status" value="1"/>
</dbReference>
<dbReference type="GeneID" id="92726610"/>
<dbReference type="Pfam" id="PF08021">
    <property type="entry name" value="FAD_binding_9"/>
    <property type="match status" value="1"/>
</dbReference>
<protein>
    <submittedName>
        <fullName evidence="2">Siderophore-interacting protein</fullName>
    </submittedName>
</protein>
<dbReference type="InterPro" id="IPR017927">
    <property type="entry name" value="FAD-bd_FR_type"/>
</dbReference>
<dbReference type="InterPro" id="IPR039261">
    <property type="entry name" value="FNR_nucleotide-bd"/>
</dbReference>
<dbReference type="InterPro" id="IPR013113">
    <property type="entry name" value="SIP_FAD-bd"/>
</dbReference>
<dbReference type="PANTHER" id="PTHR30157:SF0">
    <property type="entry name" value="NADPH-DEPENDENT FERRIC-CHELATE REDUCTASE"/>
    <property type="match status" value="1"/>
</dbReference>
<dbReference type="SUPFAM" id="SSF46785">
    <property type="entry name" value="Winged helix' DNA-binding domain"/>
    <property type="match status" value="1"/>
</dbReference>
<dbReference type="InterPro" id="IPR017938">
    <property type="entry name" value="Riboflavin_synthase-like_b-brl"/>
</dbReference>
<dbReference type="Gene3D" id="3.40.50.80">
    <property type="entry name" value="Nucleotide-binding domain of ferredoxin-NADP reductase (FNR) module"/>
    <property type="match status" value="1"/>
</dbReference>
<dbReference type="EMBL" id="JAKJKU010000003">
    <property type="protein sequence ID" value="MCF6774389.1"/>
    <property type="molecule type" value="Genomic_DNA"/>
</dbReference>
<proteinExistence type="predicted"/>
<dbReference type="InterPro" id="IPR029063">
    <property type="entry name" value="SAM-dependent_MTases_sf"/>
</dbReference>
<dbReference type="Proteomes" id="UP001200604">
    <property type="component" value="Unassembled WGS sequence"/>
</dbReference>
<dbReference type="SUPFAM" id="SSF53335">
    <property type="entry name" value="S-adenosyl-L-methionine-dependent methyltransferases"/>
    <property type="match status" value="1"/>
</dbReference>
<dbReference type="RefSeq" id="WP_046202877.1">
    <property type="nucleotide sequence ID" value="NZ_JAGSOA010000001.1"/>
</dbReference>
<dbReference type="SUPFAM" id="SSF63380">
    <property type="entry name" value="Riboflavin synthase domain-like"/>
    <property type="match status" value="1"/>
</dbReference>
<keyword evidence="3" id="KW-1185">Reference proteome</keyword>
<comment type="caution">
    <text evidence="2">The sequence shown here is derived from an EMBL/GenBank/DDBJ whole genome shotgun (WGS) entry which is preliminary data.</text>
</comment>
<name>A0ABS9HKS1_9CORY</name>
<dbReference type="InterPro" id="IPR039374">
    <property type="entry name" value="SIP_fam"/>
</dbReference>
<dbReference type="Gene3D" id="1.10.10.10">
    <property type="entry name" value="Winged helix-like DNA-binding domain superfamily/Winged helix DNA-binding domain"/>
    <property type="match status" value="1"/>
</dbReference>
<gene>
    <name evidence="2" type="ORF">L3H44_08225</name>
</gene>
<evidence type="ECO:0000259" key="1">
    <source>
        <dbReference type="PROSITE" id="PS51384"/>
    </source>
</evidence>
<evidence type="ECO:0000313" key="3">
    <source>
        <dbReference type="Proteomes" id="UP001200604"/>
    </source>
</evidence>
<organism evidence="2 3">
    <name type="scientific">Corynebacterium parakroppenstedtii</name>
    <dbReference type="NCBI Taxonomy" id="2828363"/>
    <lineage>
        <taxon>Bacteria</taxon>
        <taxon>Bacillati</taxon>
        <taxon>Actinomycetota</taxon>
        <taxon>Actinomycetes</taxon>
        <taxon>Mycobacteriales</taxon>
        <taxon>Corynebacteriaceae</taxon>
        <taxon>Corynebacterium</taxon>
    </lineage>
</organism>
<reference evidence="2 3" key="1">
    <citation type="submission" date="2022-01" db="EMBL/GenBank/DDBJ databases">
        <title>Identification and Characterization of Corynebacterium sp.</title>
        <authorList>
            <person name="Luo Q."/>
            <person name="Qu P."/>
            <person name="Chen Q."/>
        </authorList>
    </citation>
    <scope>NUCLEOTIDE SEQUENCE [LARGE SCALE GENOMIC DNA]</scope>
    <source>
        <strain evidence="2 3">MC-12</strain>
    </source>
</reference>